<protein>
    <recommendedName>
        <fullName evidence="9">ABC transmembrane type-1 domain-containing protein</fullName>
    </recommendedName>
</protein>
<keyword evidence="6 7" id="KW-0472">Membrane</keyword>
<dbReference type="EMBL" id="PENI01000009">
    <property type="protein sequence ID" value="RMB84804.1"/>
    <property type="molecule type" value="Genomic_DNA"/>
</dbReference>
<evidence type="ECO:0000256" key="8">
    <source>
        <dbReference type="SAM" id="MobiDB-lite"/>
    </source>
</evidence>
<evidence type="ECO:0000313" key="11">
    <source>
        <dbReference type="Proteomes" id="UP000270471"/>
    </source>
</evidence>
<dbReference type="Pfam" id="PF00528">
    <property type="entry name" value="BPD_transp_1"/>
    <property type="match status" value="1"/>
</dbReference>
<evidence type="ECO:0000256" key="7">
    <source>
        <dbReference type="RuleBase" id="RU363032"/>
    </source>
</evidence>
<dbReference type="PROSITE" id="PS50928">
    <property type="entry name" value="ABC_TM1"/>
    <property type="match status" value="1"/>
</dbReference>
<accession>A0A3M0I7P5</accession>
<name>A0A3M0I7P5_9ACTN</name>
<dbReference type="GO" id="GO:0055085">
    <property type="term" value="P:transmembrane transport"/>
    <property type="evidence" value="ECO:0007669"/>
    <property type="project" value="InterPro"/>
</dbReference>
<evidence type="ECO:0000256" key="1">
    <source>
        <dbReference type="ARBA" id="ARBA00004651"/>
    </source>
</evidence>
<feature type="region of interest" description="Disordered" evidence="8">
    <location>
        <begin position="1"/>
        <end position="38"/>
    </location>
</feature>
<proteinExistence type="inferred from homology"/>
<feature type="domain" description="ABC transmembrane type-1" evidence="9">
    <location>
        <begin position="100"/>
        <end position="314"/>
    </location>
</feature>
<gene>
    <name evidence="10" type="ORF">CTZ28_16785</name>
</gene>
<evidence type="ECO:0000313" key="10">
    <source>
        <dbReference type="EMBL" id="RMB84804.1"/>
    </source>
</evidence>
<dbReference type="AlphaFoldDB" id="A0A3M0I7P5"/>
<dbReference type="PANTHER" id="PTHR43005:SF1">
    <property type="entry name" value="SPERMIDINE_PUTRESCINE TRANSPORT SYSTEM PERMEASE PROTEIN"/>
    <property type="match status" value="1"/>
</dbReference>
<comment type="caution">
    <text evidence="10">The sequence shown here is derived from an EMBL/GenBank/DDBJ whole genome shotgun (WGS) entry which is preliminary data.</text>
</comment>
<dbReference type="PANTHER" id="PTHR43005">
    <property type="entry name" value="BLR7065 PROTEIN"/>
    <property type="match status" value="1"/>
</dbReference>
<reference evidence="10 11" key="1">
    <citation type="submission" date="2017-11" db="EMBL/GenBank/DDBJ databases">
        <title>Draft genome of actinobacteria isolated from guarana (Paullinia cupana (Mart.) Ducke.</title>
        <authorList>
            <person name="Siqueira K.A."/>
            <person name="Liotti R.G."/>
            <person name="Mendes T.A.O."/>
            <person name="Soares M.A."/>
        </authorList>
    </citation>
    <scope>NUCLEOTIDE SEQUENCE [LARGE SCALE GENOMIC DNA]</scope>
    <source>
        <strain evidence="10 11">193</strain>
    </source>
</reference>
<sequence length="326" mass="35101">MDRHRPGRARQDPRSRAGADHPGPGRGPDPETGGTMTNTTTTAAVRRRQRNHPVLLLLPAAIVTAVLMAIPIVTTIVRVIADGGTGITRLFRLPDVGQVFLNTLYWTIGSVVGAIVIGYAGALVLQSKKLRLAGVWRSLLMIPWIIPGVVGATVWRWTLSTDYGILNQTLLDLGLIAEPVRWLSDPGIVLWAVALIQIWVTAPFVMLMVSAALTTIPAERYEAARLDGAGNLAVLRHIILPAIRPTTGICVLTLAIWALNSFTIIWVATSGGPAGASTILPILLYQAFQNGDQALVSAVALVQVFIGAVFAVFFVRTMRTDLEEQT</sequence>
<evidence type="ECO:0000256" key="3">
    <source>
        <dbReference type="ARBA" id="ARBA00022475"/>
    </source>
</evidence>
<dbReference type="OrthoDB" id="9782326at2"/>
<feature type="transmembrane region" description="Helical" evidence="7">
    <location>
        <begin position="137"/>
        <end position="157"/>
    </location>
</feature>
<evidence type="ECO:0000259" key="9">
    <source>
        <dbReference type="PROSITE" id="PS50928"/>
    </source>
</evidence>
<keyword evidence="11" id="KW-1185">Reference proteome</keyword>
<evidence type="ECO:0000256" key="6">
    <source>
        <dbReference type="ARBA" id="ARBA00023136"/>
    </source>
</evidence>
<evidence type="ECO:0000256" key="2">
    <source>
        <dbReference type="ARBA" id="ARBA00022448"/>
    </source>
</evidence>
<evidence type="ECO:0000256" key="4">
    <source>
        <dbReference type="ARBA" id="ARBA00022692"/>
    </source>
</evidence>
<dbReference type="InterPro" id="IPR000515">
    <property type="entry name" value="MetI-like"/>
</dbReference>
<organism evidence="10 11">
    <name type="scientific">Streptomyces shenzhenensis</name>
    <dbReference type="NCBI Taxonomy" id="943815"/>
    <lineage>
        <taxon>Bacteria</taxon>
        <taxon>Bacillati</taxon>
        <taxon>Actinomycetota</taxon>
        <taxon>Actinomycetes</taxon>
        <taxon>Kitasatosporales</taxon>
        <taxon>Streptomycetaceae</taxon>
        <taxon>Streptomyces</taxon>
    </lineage>
</organism>
<feature type="transmembrane region" description="Helical" evidence="7">
    <location>
        <begin position="188"/>
        <end position="213"/>
    </location>
</feature>
<comment type="subcellular location">
    <subcellularLocation>
        <location evidence="1 7">Cell membrane</location>
        <topology evidence="1 7">Multi-pass membrane protein</topology>
    </subcellularLocation>
</comment>
<comment type="similarity">
    <text evidence="7">Belongs to the binding-protein-dependent transport system permease family.</text>
</comment>
<keyword evidence="2 7" id="KW-0813">Transport</keyword>
<dbReference type="SUPFAM" id="SSF161098">
    <property type="entry name" value="MetI-like"/>
    <property type="match status" value="1"/>
</dbReference>
<evidence type="ECO:0000256" key="5">
    <source>
        <dbReference type="ARBA" id="ARBA00022989"/>
    </source>
</evidence>
<feature type="transmembrane region" description="Helical" evidence="7">
    <location>
        <begin position="54"/>
        <end position="81"/>
    </location>
</feature>
<feature type="transmembrane region" description="Helical" evidence="7">
    <location>
        <begin position="294"/>
        <end position="315"/>
    </location>
</feature>
<feature type="transmembrane region" description="Helical" evidence="7">
    <location>
        <begin position="104"/>
        <end position="125"/>
    </location>
</feature>
<feature type="compositionally biased region" description="Basic and acidic residues" evidence="8">
    <location>
        <begin position="1"/>
        <end position="19"/>
    </location>
</feature>
<keyword evidence="3" id="KW-1003">Cell membrane</keyword>
<keyword evidence="4 7" id="KW-0812">Transmembrane</keyword>
<dbReference type="GO" id="GO:0005886">
    <property type="term" value="C:plasma membrane"/>
    <property type="evidence" value="ECO:0007669"/>
    <property type="project" value="UniProtKB-SubCell"/>
</dbReference>
<dbReference type="Proteomes" id="UP000270471">
    <property type="component" value="Unassembled WGS sequence"/>
</dbReference>
<dbReference type="Gene3D" id="1.10.3720.10">
    <property type="entry name" value="MetI-like"/>
    <property type="match status" value="1"/>
</dbReference>
<dbReference type="CDD" id="cd06261">
    <property type="entry name" value="TM_PBP2"/>
    <property type="match status" value="1"/>
</dbReference>
<dbReference type="InterPro" id="IPR035906">
    <property type="entry name" value="MetI-like_sf"/>
</dbReference>
<keyword evidence="5 7" id="KW-1133">Transmembrane helix</keyword>